<dbReference type="Proteomes" id="UP000480164">
    <property type="component" value="Unassembled WGS sequence"/>
</dbReference>
<gene>
    <name evidence="2" type="ORF">GK011_03210</name>
    <name evidence="3" type="ORF">GN242_09865</name>
</gene>
<reference evidence="2 5" key="1">
    <citation type="submission" date="2019-11" db="EMBL/GenBank/DDBJ databases">
        <title>Erwinia sp. nov., isolated from feces of birds in Tibet plateau of China.</title>
        <authorList>
            <person name="Ge Y."/>
        </authorList>
    </citation>
    <scope>NUCLEOTIDE SEQUENCE [LARGE SCALE GENOMIC DNA]</scope>
    <source>
        <strain evidence="2 5">J316</strain>
    </source>
</reference>
<sequence length="196" mass="20753">MELNLKKEDRIMKLTKTMTLAGSLCMAMAFSSVANLAVAAEAKTAAANPVPADKVSLLGGHLAFNLKGYEMQPVPGGGPGNMYVSKAEKRVMLIGEDAIPVVARGASDADFINGMKSIKDKQKQASPDYTVISEKTENVKGLEVYHIEATDKMDGKNVQQATLLSAADNKFTVIQVISGSKDKTGHAAAVNNILAK</sequence>
<name>A0A6I6EG21_9GAMM</name>
<evidence type="ECO:0008006" key="6">
    <source>
        <dbReference type="Google" id="ProtNLM"/>
    </source>
</evidence>
<reference evidence="3 4" key="2">
    <citation type="submission" date="2019-12" db="EMBL/GenBank/DDBJ databases">
        <title>Erwinia sp. nov., isolated from droppings of birds in the Qinghai-Tiebt plateau of China.</title>
        <authorList>
            <person name="Ge Y."/>
        </authorList>
    </citation>
    <scope>NUCLEOTIDE SEQUENCE [LARGE SCALE GENOMIC DNA]</scope>
    <source>
        <strain evidence="3 4">J780</strain>
    </source>
</reference>
<feature type="signal peptide" evidence="1">
    <location>
        <begin position="1"/>
        <end position="34"/>
    </location>
</feature>
<dbReference type="Proteomes" id="UP000424752">
    <property type="component" value="Chromosome"/>
</dbReference>
<dbReference type="EMBL" id="WLZX01000001">
    <property type="protein sequence ID" value="MTD25951.1"/>
    <property type="molecule type" value="Genomic_DNA"/>
</dbReference>
<evidence type="ECO:0000313" key="4">
    <source>
        <dbReference type="Proteomes" id="UP000424752"/>
    </source>
</evidence>
<feature type="chain" id="PRO_5044633429" description="DUF1795 domain-containing protein" evidence="1">
    <location>
        <begin position="35"/>
        <end position="196"/>
    </location>
</feature>
<dbReference type="AlphaFoldDB" id="A0A6I6EG21"/>
<organism evidence="3 4">
    <name type="scientific">Erwinia sorbitola</name>
    <dbReference type="NCBI Taxonomy" id="2681984"/>
    <lineage>
        <taxon>Bacteria</taxon>
        <taxon>Pseudomonadati</taxon>
        <taxon>Pseudomonadota</taxon>
        <taxon>Gammaproteobacteria</taxon>
        <taxon>Enterobacterales</taxon>
        <taxon>Erwiniaceae</taxon>
        <taxon>Erwinia</taxon>
    </lineage>
</organism>
<evidence type="ECO:0000313" key="5">
    <source>
        <dbReference type="Proteomes" id="UP000480164"/>
    </source>
</evidence>
<dbReference type="Gene3D" id="3.40.1000.10">
    <property type="entry name" value="Mog1/PsbP, alpha/beta/alpha sandwich"/>
    <property type="match status" value="1"/>
</dbReference>
<proteinExistence type="predicted"/>
<accession>A0A6L6GJQ1</accession>
<evidence type="ECO:0000313" key="3">
    <source>
        <dbReference type="EMBL" id="QGU87508.1"/>
    </source>
</evidence>
<evidence type="ECO:0000313" key="2">
    <source>
        <dbReference type="EMBL" id="MTD25951.1"/>
    </source>
</evidence>
<keyword evidence="1" id="KW-0732">Signal</keyword>
<accession>A0A6I6EG21</accession>
<evidence type="ECO:0000256" key="1">
    <source>
        <dbReference type="SAM" id="SignalP"/>
    </source>
</evidence>
<protein>
    <recommendedName>
        <fullName evidence="6">DUF1795 domain-containing protein</fullName>
    </recommendedName>
</protein>
<keyword evidence="5" id="KW-1185">Reference proteome</keyword>
<dbReference type="EMBL" id="CP046509">
    <property type="protein sequence ID" value="QGU87508.1"/>
    <property type="molecule type" value="Genomic_DNA"/>
</dbReference>
<dbReference type="KEGG" id="erwi:GN242_09865"/>